<keyword evidence="5 6" id="KW-0676">Redox-active center</keyword>
<comment type="function">
    <text evidence="6">Thiol-specific peroxidase that catalyzes the reduction of hydrogen peroxide and organic hydroperoxides to water and alcohols, respectively. Plays a role in cell protection against oxidative stress by detoxifying peroxides.</text>
</comment>
<keyword evidence="3 6" id="KW-0560">Oxidoreductase</keyword>
<dbReference type="PANTHER" id="PTHR43110">
    <property type="entry name" value="THIOL PEROXIDASE"/>
    <property type="match status" value="1"/>
</dbReference>
<keyword evidence="4 6" id="KW-1015">Disulfide bond</keyword>
<dbReference type="InterPro" id="IPR018219">
    <property type="entry name" value="Tpx_CS"/>
</dbReference>
<evidence type="ECO:0000256" key="3">
    <source>
        <dbReference type="ARBA" id="ARBA00023002"/>
    </source>
</evidence>
<dbReference type="HAMAP" id="MF_00269">
    <property type="entry name" value="Tpx"/>
    <property type="match status" value="1"/>
</dbReference>
<feature type="active site" description="Cysteine sulfenic acid (-SOH) intermediate" evidence="6">
    <location>
        <position position="61"/>
    </location>
</feature>
<dbReference type="Proteomes" id="UP000237673">
    <property type="component" value="Chromosome"/>
</dbReference>
<dbReference type="EC" id="1.11.1.24" evidence="6"/>
<dbReference type="PROSITE" id="PS01265">
    <property type="entry name" value="TPX"/>
    <property type="match status" value="1"/>
</dbReference>
<reference evidence="8 9" key="1">
    <citation type="submission" date="2018-01" db="EMBL/GenBank/DDBJ databases">
        <title>Complete and assembled Genome of Pantoea calida DSM22759T.</title>
        <authorList>
            <person name="Stevens M.J.A."/>
            <person name="Zurfluh K."/>
            <person name="Stephan R."/>
        </authorList>
    </citation>
    <scope>NUCLEOTIDE SEQUENCE [LARGE SCALE GENOMIC DNA]</scope>
    <source>
        <strain evidence="8 9">DSM 22759</strain>
    </source>
</reference>
<dbReference type="EMBL" id="CP026378">
    <property type="protein sequence ID" value="AUY25361.1"/>
    <property type="molecule type" value="Genomic_DNA"/>
</dbReference>
<dbReference type="Gene3D" id="3.40.30.10">
    <property type="entry name" value="Glutaredoxin"/>
    <property type="match status" value="1"/>
</dbReference>
<sequence>MSQTVNFQGNPVSVAGQLPQAGEKAKAFTLVAKNLSDVSLSDYAGKRKVLNIFPSIDTGVCAASVRKFNQLAGEMKNAVVLCISADLPFAQSRFCGSDGLSNVVTLSTLRGSNFKDDYGVAIVDGPLQGLTARAVVVLDENDTVIYSQLVDEITTEPDYDAALAALK</sequence>
<dbReference type="InterPro" id="IPR036249">
    <property type="entry name" value="Thioredoxin-like_sf"/>
</dbReference>
<keyword evidence="2 6" id="KW-0049">Antioxidant</keyword>
<protein>
    <recommendedName>
        <fullName evidence="6">Thiol peroxidase</fullName>
        <shortName evidence="6">Tpx</shortName>
        <ecNumber evidence="6">1.11.1.24</ecNumber>
    </recommendedName>
    <alternativeName>
        <fullName evidence="6">Peroxiredoxin tpx</fullName>
        <shortName evidence="6">Prx</shortName>
    </alternativeName>
    <alternativeName>
        <fullName evidence="6">Thioredoxin peroxidase</fullName>
    </alternativeName>
    <alternativeName>
        <fullName evidence="6">Thioredoxin-dependent peroxiredoxin</fullName>
    </alternativeName>
</protein>
<keyword evidence="9" id="KW-1185">Reference proteome</keyword>
<evidence type="ECO:0000256" key="4">
    <source>
        <dbReference type="ARBA" id="ARBA00023157"/>
    </source>
</evidence>
<dbReference type="GeneID" id="84634230"/>
<dbReference type="InterPro" id="IPR002065">
    <property type="entry name" value="TPX"/>
</dbReference>
<comment type="miscellaneous">
    <text evidence="6">The active site is a conserved redox-active cysteine residue, the peroxidatic cysteine (C(P)), which makes the nucleophilic attack on the peroxide substrate. The peroxide oxidizes the C(P)-SH to cysteine sulfenic acid (C(P)-SOH), which then reacts with another cysteine residue, the resolving cysteine (C(R)), to form a disulfide bridge. The disulfide is subsequently reduced by an appropriate electron donor to complete the catalytic cycle. In this atypical 2-Cys peroxiredoxin, C(R) is present in the same subunit to form an intramolecular disulfide. The disulfide is subsequently reduced by thioredoxin.</text>
</comment>
<name>A0ABN5H9Z0_9GAMM</name>
<dbReference type="GO" id="GO:0004601">
    <property type="term" value="F:peroxidase activity"/>
    <property type="evidence" value="ECO:0007669"/>
    <property type="project" value="UniProtKB-KW"/>
</dbReference>
<dbReference type="InterPro" id="IPR013766">
    <property type="entry name" value="Thioredoxin_domain"/>
</dbReference>
<dbReference type="PANTHER" id="PTHR43110:SF1">
    <property type="entry name" value="THIOL PEROXIDASE"/>
    <property type="match status" value="1"/>
</dbReference>
<dbReference type="Pfam" id="PF08534">
    <property type="entry name" value="Redoxin"/>
    <property type="match status" value="1"/>
</dbReference>
<evidence type="ECO:0000313" key="8">
    <source>
        <dbReference type="EMBL" id="AUY25361.1"/>
    </source>
</evidence>
<dbReference type="NCBIfam" id="NF001808">
    <property type="entry name" value="PRK00522.1"/>
    <property type="match status" value="1"/>
</dbReference>
<comment type="similarity">
    <text evidence="6">Belongs to the peroxiredoxin family. Tpx subfamily.</text>
</comment>
<dbReference type="CDD" id="cd03014">
    <property type="entry name" value="PRX_Atyp2cys"/>
    <property type="match status" value="1"/>
</dbReference>
<feature type="domain" description="Thioredoxin" evidence="7">
    <location>
        <begin position="19"/>
        <end position="167"/>
    </location>
</feature>
<organism evidence="8 9">
    <name type="scientific">Mixta calida</name>
    <dbReference type="NCBI Taxonomy" id="665913"/>
    <lineage>
        <taxon>Bacteria</taxon>
        <taxon>Pseudomonadati</taxon>
        <taxon>Pseudomonadota</taxon>
        <taxon>Gammaproteobacteria</taxon>
        <taxon>Enterobacterales</taxon>
        <taxon>Erwiniaceae</taxon>
        <taxon>Mixta</taxon>
    </lineage>
</organism>
<evidence type="ECO:0000256" key="6">
    <source>
        <dbReference type="HAMAP-Rule" id="MF_00269"/>
    </source>
</evidence>
<keyword evidence="1 6" id="KW-0575">Peroxidase</keyword>
<feature type="disulfide bond" description="Redox-active" evidence="6">
    <location>
        <begin position="61"/>
        <end position="95"/>
    </location>
</feature>
<accession>A0ABN5H9Z0</accession>
<gene>
    <name evidence="6" type="primary">tpx</name>
    <name evidence="8" type="ORF">C2E16_10890</name>
</gene>
<comment type="subunit">
    <text evidence="6">Homodimer.</text>
</comment>
<dbReference type="PROSITE" id="PS51352">
    <property type="entry name" value="THIOREDOXIN_2"/>
    <property type="match status" value="1"/>
</dbReference>
<evidence type="ECO:0000313" key="9">
    <source>
        <dbReference type="Proteomes" id="UP000237673"/>
    </source>
</evidence>
<dbReference type="SUPFAM" id="SSF52833">
    <property type="entry name" value="Thioredoxin-like"/>
    <property type="match status" value="1"/>
</dbReference>
<dbReference type="InterPro" id="IPR013740">
    <property type="entry name" value="Redoxin"/>
</dbReference>
<evidence type="ECO:0000256" key="5">
    <source>
        <dbReference type="ARBA" id="ARBA00023284"/>
    </source>
</evidence>
<dbReference type="InterPro" id="IPR050455">
    <property type="entry name" value="Tpx_Peroxidase_subfamily"/>
</dbReference>
<proteinExistence type="inferred from homology"/>
<evidence type="ECO:0000256" key="1">
    <source>
        <dbReference type="ARBA" id="ARBA00022559"/>
    </source>
</evidence>
<dbReference type="RefSeq" id="WP_084971520.1">
    <property type="nucleotide sequence ID" value="NZ_CP026378.1"/>
</dbReference>
<comment type="catalytic activity">
    <reaction evidence="6">
        <text>a hydroperoxide + [thioredoxin]-dithiol = an alcohol + [thioredoxin]-disulfide + H2O</text>
        <dbReference type="Rhea" id="RHEA:62620"/>
        <dbReference type="Rhea" id="RHEA-COMP:10698"/>
        <dbReference type="Rhea" id="RHEA-COMP:10700"/>
        <dbReference type="ChEBI" id="CHEBI:15377"/>
        <dbReference type="ChEBI" id="CHEBI:29950"/>
        <dbReference type="ChEBI" id="CHEBI:30879"/>
        <dbReference type="ChEBI" id="CHEBI:35924"/>
        <dbReference type="ChEBI" id="CHEBI:50058"/>
        <dbReference type="EC" id="1.11.1.24"/>
    </reaction>
</comment>
<evidence type="ECO:0000256" key="2">
    <source>
        <dbReference type="ARBA" id="ARBA00022862"/>
    </source>
</evidence>
<evidence type="ECO:0000259" key="7">
    <source>
        <dbReference type="PROSITE" id="PS51352"/>
    </source>
</evidence>